<feature type="compositionally biased region" description="Polar residues" evidence="1">
    <location>
        <begin position="274"/>
        <end position="286"/>
    </location>
</feature>
<dbReference type="EMBL" id="JBIRGH010000010">
    <property type="protein sequence ID" value="MFH8586381.1"/>
    <property type="molecule type" value="Genomic_DNA"/>
</dbReference>
<accession>A0ABW7RE93</accession>
<feature type="region of interest" description="Disordered" evidence="1">
    <location>
        <begin position="89"/>
        <end position="138"/>
    </location>
</feature>
<feature type="transmembrane region" description="Helical" evidence="2">
    <location>
        <begin position="41"/>
        <end position="61"/>
    </location>
</feature>
<proteinExistence type="predicted"/>
<gene>
    <name evidence="3" type="ORF">ACH4GP_18550</name>
</gene>
<reference evidence="3 4" key="1">
    <citation type="submission" date="2024-10" db="EMBL/GenBank/DDBJ databases">
        <title>The Natural Products Discovery Center: Release of the First 8490 Sequenced Strains for Exploring Actinobacteria Biosynthetic Diversity.</title>
        <authorList>
            <person name="Kalkreuter E."/>
            <person name="Kautsar S.A."/>
            <person name="Yang D."/>
            <person name="Bader C.D."/>
            <person name="Teijaro C.N."/>
            <person name="Fluegel L."/>
            <person name="Davis C.M."/>
            <person name="Simpson J.R."/>
            <person name="Lauterbach L."/>
            <person name="Steele A.D."/>
            <person name="Gui C."/>
            <person name="Meng S."/>
            <person name="Li G."/>
            <person name="Viehrig K."/>
            <person name="Ye F."/>
            <person name="Su P."/>
            <person name="Kiefer A.F."/>
            <person name="Nichols A."/>
            <person name="Cepeda A.J."/>
            <person name="Yan W."/>
            <person name="Fan B."/>
            <person name="Jiang Y."/>
            <person name="Adhikari A."/>
            <person name="Zheng C.-J."/>
            <person name="Schuster L."/>
            <person name="Cowan T.M."/>
            <person name="Smanski M.J."/>
            <person name="Chevrette M.G."/>
            <person name="De Carvalho L.P.S."/>
            <person name="Shen B."/>
        </authorList>
    </citation>
    <scope>NUCLEOTIDE SEQUENCE [LARGE SCALE GENOMIC DNA]</scope>
    <source>
        <strain evidence="3 4">NPDC018013</strain>
    </source>
</reference>
<evidence type="ECO:0000256" key="2">
    <source>
        <dbReference type="SAM" id="Phobius"/>
    </source>
</evidence>
<keyword evidence="4" id="KW-1185">Reference proteome</keyword>
<evidence type="ECO:0000313" key="3">
    <source>
        <dbReference type="EMBL" id="MFH8586381.1"/>
    </source>
</evidence>
<keyword evidence="2" id="KW-0472">Membrane</keyword>
<keyword evidence="2" id="KW-0812">Transmembrane</keyword>
<protein>
    <submittedName>
        <fullName evidence="3">Uncharacterized protein</fullName>
    </submittedName>
</protein>
<comment type="caution">
    <text evidence="3">The sequence shown here is derived from an EMBL/GenBank/DDBJ whole genome shotgun (WGS) entry which is preliminary data.</text>
</comment>
<dbReference type="RefSeq" id="WP_367428919.1">
    <property type="nucleotide sequence ID" value="NZ_CP108413.1"/>
</dbReference>
<organism evidence="3 4">
    <name type="scientific">Streptomyces celluloflavus</name>
    <dbReference type="NCBI Taxonomy" id="58344"/>
    <lineage>
        <taxon>Bacteria</taxon>
        <taxon>Bacillati</taxon>
        <taxon>Actinomycetota</taxon>
        <taxon>Actinomycetes</taxon>
        <taxon>Kitasatosporales</taxon>
        <taxon>Streptomycetaceae</taxon>
        <taxon>Streptomyces</taxon>
    </lineage>
</organism>
<evidence type="ECO:0000313" key="4">
    <source>
        <dbReference type="Proteomes" id="UP001610990"/>
    </source>
</evidence>
<feature type="region of interest" description="Disordered" evidence="1">
    <location>
        <begin position="262"/>
        <end position="286"/>
    </location>
</feature>
<name>A0ABW7RE93_9ACTN</name>
<feature type="compositionally biased region" description="Low complexity" evidence="1">
    <location>
        <begin position="107"/>
        <end position="121"/>
    </location>
</feature>
<keyword evidence="2" id="KW-1133">Transmembrane helix</keyword>
<feature type="region of interest" description="Disordered" evidence="1">
    <location>
        <begin position="182"/>
        <end position="205"/>
    </location>
</feature>
<evidence type="ECO:0000256" key="1">
    <source>
        <dbReference type="SAM" id="MobiDB-lite"/>
    </source>
</evidence>
<dbReference type="Proteomes" id="UP001610990">
    <property type="component" value="Unassembled WGS sequence"/>
</dbReference>
<sequence length="286" mass="30102">MEPRELWDRNAVLAEAFCRGDERVKEAQARLDEAQADRSRVLAAFAVTVGSAGAVAGLFGLNEREVRIARRTVGKADARAVADELLAAAPATPPQEPDLTNTASDTPPGAASAAYPAAAGTGPAGPPRDTSGTPQEPGWSAAVDAVLIGSWQTGVDLRELAAELGLDLTRLVARAQQLSAQGRFHGTPTPGGESYGGRHRRGHGEAPESEYAIPVQQTVAWNAQPPAYAVPSTWHVATGPVGEAVPDVTHFVPEWDATLAPWGNFGPPHEEPLPSQQPWAQYHLSS</sequence>